<dbReference type="EMBL" id="WJQU01000003">
    <property type="protein sequence ID" value="KAJ6636975.1"/>
    <property type="molecule type" value="Genomic_DNA"/>
</dbReference>
<dbReference type="OrthoDB" id="7925769at2759"/>
<dbReference type="PANTHER" id="PTHR21112">
    <property type="entry name" value="CHEMOSENSORY PROTEIN A 29A-RELATED"/>
    <property type="match status" value="1"/>
</dbReference>
<gene>
    <name evidence="1" type="ORF">Bhyg_09701</name>
</gene>
<keyword evidence="2" id="KW-1185">Reference proteome</keyword>
<proteinExistence type="predicted"/>
<evidence type="ECO:0000313" key="1">
    <source>
        <dbReference type="EMBL" id="KAJ6636975.1"/>
    </source>
</evidence>
<evidence type="ECO:0000313" key="2">
    <source>
        <dbReference type="Proteomes" id="UP001151699"/>
    </source>
</evidence>
<comment type="caution">
    <text evidence="1">The sequence shown here is derived from an EMBL/GenBank/DDBJ whole genome shotgun (WGS) entry which is preliminary data.</text>
</comment>
<dbReference type="Proteomes" id="UP001151699">
    <property type="component" value="Chromosome X"/>
</dbReference>
<dbReference type="PANTHER" id="PTHR21112:SF0">
    <property type="entry name" value="CHEMOSENSORY PROTEIN A 29A-RELATED"/>
    <property type="match status" value="1"/>
</dbReference>
<reference evidence="1" key="1">
    <citation type="submission" date="2022-07" db="EMBL/GenBank/DDBJ databases">
        <authorList>
            <person name="Trinca V."/>
            <person name="Uliana J.V.C."/>
            <person name="Torres T.T."/>
            <person name="Ward R.J."/>
            <person name="Monesi N."/>
        </authorList>
    </citation>
    <scope>NUCLEOTIDE SEQUENCE</scope>
    <source>
        <strain evidence="1">HSMRA1968</strain>
        <tissue evidence="1">Whole embryos</tissue>
    </source>
</reference>
<dbReference type="AlphaFoldDB" id="A0A9Q0RWP1"/>
<organism evidence="1 2">
    <name type="scientific">Pseudolycoriella hygida</name>
    <dbReference type="NCBI Taxonomy" id="35572"/>
    <lineage>
        <taxon>Eukaryota</taxon>
        <taxon>Metazoa</taxon>
        <taxon>Ecdysozoa</taxon>
        <taxon>Arthropoda</taxon>
        <taxon>Hexapoda</taxon>
        <taxon>Insecta</taxon>
        <taxon>Pterygota</taxon>
        <taxon>Neoptera</taxon>
        <taxon>Endopterygota</taxon>
        <taxon>Diptera</taxon>
        <taxon>Nematocera</taxon>
        <taxon>Sciaroidea</taxon>
        <taxon>Sciaridae</taxon>
        <taxon>Pseudolycoriella</taxon>
    </lineage>
</organism>
<protein>
    <submittedName>
        <fullName evidence="1">Uncharacterized protein</fullName>
    </submittedName>
</protein>
<sequence length="194" mass="21681">MQIVVIYHHIMGPEQSIKLAVLMAAFLISKNQAVWMDYELAGFDNADGSLFASNLRFKRINKTTYGISGTIDIRTDFSNDFEAEMVFFHSANGNNQFVKTPYKVPKDDACKIVDGIYIQSGSAKDVAVASDLPAPTENSSLCDAYKKGHYTMNEYLLSESVIPKYLQIGYYKAQFTATKKNSDDPNDTSTFVLH</sequence>
<feature type="non-terminal residue" evidence="1">
    <location>
        <position position="194"/>
    </location>
</feature>
<name>A0A9Q0RWP1_9DIPT</name>
<accession>A0A9Q0RWP1</accession>